<dbReference type="SUPFAM" id="SSF46689">
    <property type="entry name" value="Homeodomain-like"/>
    <property type="match status" value="1"/>
</dbReference>
<keyword evidence="2" id="KW-1185">Reference proteome</keyword>
<reference evidence="2" key="1">
    <citation type="journal article" date="2015" name="PLoS Genet.">
        <title>Genome Sequence and Transcriptome Analyses of Chrysochromulina tobin: Metabolic Tools for Enhanced Algal Fitness in the Prominent Order Prymnesiales (Haptophyceae).</title>
        <authorList>
            <person name="Hovde B.T."/>
            <person name="Deodato C.R."/>
            <person name="Hunsperger H.M."/>
            <person name="Ryken S.A."/>
            <person name="Yost W."/>
            <person name="Jha R.K."/>
            <person name="Patterson J."/>
            <person name="Monnat R.J. Jr."/>
            <person name="Barlow S.B."/>
            <person name="Starkenburg S.R."/>
            <person name="Cattolico R.A."/>
        </authorList>
    </citation>
    <scope>NUCLEOTIDE SEQUENCE</scope>
    <source>
        <strain evidence="2">CCMP291</strain>
    </source>
</reference>
<gene>
    <name evidence="1" type="ORF">Ctob_005374</name>
</gene>
<protein>
    <submittedName>
        <fullName evidence="1">Uncharacterized protein</fullName>
    </submittedName>
</protein>
<sequence>MPRAYSDELAWRVILRWREYGHSVTQISDPEHGLDVSRAFVYDVIKRYEMTGDVKTHQGHGADPLASCALTRYEDHQIVALIIKSPRVTLKEHRAQFLLDTGVLVSYSVFCRAVARLGYSRKVIRGLAYQCE</sequence>
<dbReference type="InterPro" id="IPR009057">
    <property type="entry name" value="Homeodomain-like_sf"/>
</dbReference>
<name>A0A0M0J8D8_9EUKA</name>
<dbReference type="EMBL" id="JWZX01003275">
    <property type="protein sequence ID" value="KOO22463.1"/>
    <property type="molecule type" value="Genomic_DNA"/>
</dbReference>
<comment type="caution">
    <text evidence="1">The sequence shown here is derived from an EMBL/GenBank/DDBJ whole genome shotgun (WGS) entry which is preliminary data.</text>
</comment>
<dbReference type="Proteomes" id="UP000037460">
    <property type="component" value="Unassembled WGS sequence"/>
</dbReference>
<dbReference type="AlphaFoldDB" id="A0A0M0J8D8"/>
<accession>A0A0M0J8D8</accession>
<organism evidence="1 2">
    <name type="scientific">Chrysochromulina tobinii</name>
    <dbReference type="NCBI Taxonomy" id="1460289"/>
    <lineage>
        <taxon>Eukaryota</taxon>
        <taxon>Haptista</taxon>
        <taxon>Haptophyta</taxon>
        <taxon>Prymnesiophyceae</taxon>
        <taxon>Prymnesiales</taxon>
        <taxon>Chrysochromulinaceae</taxon>
        <taxon>Chrysochromulina</taxon>
    </lineage>
</organism>
<proteinExistence type="predicted"/>
<evidence type="ECO:0000313" key="1">
    <source>
        <dbReference type="EMBL" id="KOO22463.1"/>
    </source>
</evidence>
<evidence type="ECO:0000313" key="2">
    <source>
        <dbReference type="Proteomes" id="UP000037460"/>
    </source>
</evidence>